<dbReference type="PANTHER" id="PTHR12526">
    <property type="entry name" value="GLYCOSYLTRANSFERASE"/>
    <property type="match status" value="1"/>
</dbReference>
<organism evidence="2 3">
    <name type="scientific">Armatimonas rosea</name>
    <dbReference type="NCBI Taxonomy" id="685828"/>
    <lineage>
        <taxon>Bacteria</taxon>
        <taxon>Bacillati</taxon>
        <taxon>Armatimonadota</taxon>
        <taxon>Armatimonadia</taxon>
        <taxon>Armatimonadales</taxon>
        <taxon>Armatimonadaceae</taxon>
        <taxon>Armatimonas</taxon>
    </lineage>
</organism>
<proteinExistence type="predicted"/>
<evidence type="ECO:0000259" key="1">
    <source>
        <dbReference type="Pfam" id="PF00534"/>
    </source>
</evidence>
<keyword evidence="2" id="KW-0808">Transferase</keyword>
<keyword evidence="3" id="KW-1185">Reference proteome</keyword>
<dbReference type="GO" id="GO:0016757">
    <property type="term" value="F:glycosyltransferase activity"/>
    <property type="evidence" value="ECO:0007669"/>
    <property type="project" value="InterPro"/>
</dbReference>
<dbReference type="PANTHER" id="PTHR12526:SF590">
    <property type="entry name" value="ALPHA-MALTOSE-1-PHOSPHATE SYNTHASE"/>
    <property type="match status" value="1"/>
</dbReference>
<dbReference type="InterPro" id="IPR001296">
    <property type="entry name" value="Glyco_trans_1"/>
</dbReference>
<dbReference type="RefSeq" id="WP_184198951.1">
    <property type="nucleotide sequence ID" value="NZ_JACHGW010000003.1"/>
</dbReference>
<sequence>MKTLLLIPSYRKEKIAEAVAADKHPTMDYDALVAGLESRGTCAELYDYRALEADSDPLVALARKTLGKDIALAVAGWRRRKGYQALFTNGENIGIFLALLLRLSGKKRPKHVTIGHRLSTGKKKLFFGTLQLWREMDTIFVYATTQLAHGERVLGIPAERLRLIPFHADANFWRPLPEIAENEKQVSAAGLEWRDYPTLLAAAERLPETQFPLAAASPWSKHNNETEKRTMPANVSARRYEYGELRELYLSSGVVAVPLYENDFQAGITAILEAMACGKAVVTTRTEGQTDAILDGENGLYVPVGDPGAWEKTLTRLQSDPALRQKLGSNARRWIEKHASLERWVDNLCAAILSPPP</sequence>
<dbReference type="EMBL" id="JACHGW010000003">
    <property type="protein sequence ID" value="MBB6051621.1"/>
    <property type="molecule type" value="Genomic_DNA"/>
</dbReference>
<dbReference type="SUPFAM" id="SSF53756">
    <property type="entry name" value="UDP-Glycosyltransferase/glycogen phosphorylase"/>
    <property type="match status" value="1"/>
</dbReference>
<comment type="caution">
    <text evidence="2">The sequence shown here is derived from an EMBL/GenBank/DDBJ whole genome shotgun (WGS) entry which is preliminary data.</text>
</comment>
<evidence type="ECO:0000313" key="3">
    <source>
        <dbReference type="Proteomes" id="UP000520814"/>
    </source>
</evidence>
<dbReference type="Gene3D" id="3.40.50.2000">
    <property type="entry name" value="Glycogen Phosphorylase B"/>
    <property type="match status" value="2"/>
</dbReference>
<dbReference type="Pfam" id="PF00534">
    <property type="entry name" value="Glycos_transf_1"/>
    <property type="match status" value="1"/>
</dbReference>
<gene>
    <name evidence="2" type="ORF">HNQ39_003431</name>
</gene>
<dbReference type="CDD" id="cd03801">
    <property type="entry name" value="GT4_PimA-like"/>
    <property type="match status" value="1"/>
</dbReference>
<feature type="domain" description="Glycosyl transferase family 1" evidence="1">
    <location>
        <begin position="232"/>
        <end position="334"/>
    </location>
</feature>
<reference evidence="2 3" key="1">
    <citation type="submission" date="2020-08" db="EMBL/GenBank/DDBJ databases">
        <title>Genomic Encyclopedia of Type Strains, Phase IV (KMG-IV): sequencing the most valuable type-strain genomes for metagenomic binning, comparative biology and taxonomic classification.</title>
        <authorList>
            <person name="Goeker M."/>
        </authorList>
    </citation>
    <scope>NUCLEOTIDE SEQUENCE [LARGE SCALE GENOMIC DNA]</scope>
    <source>
        <strain evidence="2 3">DSM 23562</strain>
    </source>
</reference>
<dbReference type="AlphaFoldDB" id="A0A7W9SRZ0"/>
<name>A0A7W9SRZ0_ARMRO</name>
<dbReference type="Proteomes" id="UP000520814">
    <property type="component" value="Unassembled WGS sequence"/>
</dbReference>
<protein>
    <submittedName>
        <fullName evidence="2">Glycosyltransferase involved in cell wall biosynthesis</fullName>
    </submittedName>
</protein>
<accession>A0A7W9SRZ0</accession>
<evidence type="ECO:0000313" key="2">
    <source>
        <dbReference type="EMBL" id="MBB6051621.1"/>
    </source>
</evidence>